<organism evidence="1 2">
    <name type="scientific">Lithospermum erythrorhizon</name>
    <name type="common">Purple gromwell</name>
    <name type="synonym">Lithospermum officinale var. erythrorhizon</name>
    <dbReference type="NCBI Taxonomy" id="34254"/>
    <lineage>
        <taxon>Eukaryota</taxon>
        <taxon>Viridiplantae</taxon>
        <taxon>Streptophyta</taxon>
        <taxon>Embryophyta</taxon>
        <taxon>Tracheophyta</taxon>
        <taxon>Spermatophyta</taxon>
        <taxon>Magnoliopsida</taxon>
        <taxon>eudicotyledons</taxon>
        <taxon>Gunneridae</taxon>
        <taxon>Pentapetalae</taxon>
        <taxon>asterids</taxon>
        <taxon>lamiids</taxon>
        <taxon>Boraginales</taxon>
        <taxon>Boraginaceae</taxon>
        <taxon>Boraginoideae</taxon>
        <taxon>Lithospermeae</taxon>
        <taxon>Lithospermum</taxon>
    </lineage>
</organism>
<dbReference type="EMBL" id="BAABME010002121">
    <property type="protein sequence ID" value="GAA0153132.1"/>
    <property type="molecule type" value="Genomic_DNA"/>
</dbReference>
<dbReference type="Proteomes" id="UP001454036">
    <property type="component" value="Unassembled WGS sequence"/>
</dbReference>
<protein>
    <submittedName>
        <fullName evidence="1">Uncharacterized protein</fullName>
    </submittedName>
</protein>
<name>A0AAV3PT81_LITER</name>
<proteinExistence type="predicted"/>
<evidence type="ECO:0000313" key="1">
    <source>
        <dbReference type="EMBL" id="GAA0153132.1"/>
    </source>
</evidence>
<comment type="caution">
    <text evidence="1">The sequence shown here is derived from an EMBL/GenBank/DDBJ whole genome shotgun (WGS) entry which is preliminary data.</text>
</comment>
<sequence length="97" mass="10917">MSGRLSWRQLQRPALVKHWFEQGGERISEHCIFRKAMPGGSKTSHNGSREGNCEIHKDGYILLHSLSSDEWQYSIGCVIRKSRDQGILGGNPIDAIP</sequence>
<keyword evidence="2" id="KW-1185">Reference proteome</keyword>
<dbReference type="AlphaFoldDB" id="A0AAV3PT81"/>
<gene>
    <name evidence="1" type="ORF">LIER_11446</name>
</gene>
<accession>A0AAV3PT81</accession>
<reference evidence="1 2" key="1">
    <citation type="submission" date="2024-01" db="EMBL/GenBank/DDBJ databases">
        <title>The complete chloroplast genome sequence of Lithospermum erythrorhizon: insights into the phylogenetic relationship among Boraginaceae species and the maternal lineages of purple gromwells.</title>
        <authorList>
            <person name="Okada T."/>
            <person name="Watanabe K."/>
        </authorList>
    </citation>
    <scope>NUCLEOTIDE SEQUENCE [LARGE SCALE GENOMIC DNA]</scope>
</reference>
<evidence type="ECO:0000313" key="2">
    <source>
        <dbReference type="Proteomes" id="UP001454036"/>
    </source>
</evidence>